<dbReference type="Gene3D" id="1.10.3470.10">
    <property type="entry name" value="ABC transporter involved in vitamin B12 uptake, BtuC"/>
    <property type="match status" value="1"/>
</dbReference>
<sequence length="340" mass="35787">MKTAAKMAVLAAAALVALILGVGVGSVFIPPDEVCAILVHFLFGMPLPEGIDPVYPSLVFNMRLPRVLMAFLTGAGLAVSGTVMQSVLRNPLASPFGLGVSAGAGLGAALVIVAGVSSGLLGAFLLPAVSLCFALATVVVVVGFATRLDRSLSNTTIVLTGMVASLFLNAIMSLLSTLSPLYAQQISLWTLGSFSSKEWSQVAVLAPVTLLCTLFFLRFSREMDVMTFGEEQAQAMGVALRRMKWVLIVAIAVLTGTATAFVGIIGFVDLIAPHVVRRFFGAAHRRVIPAAALFGGAFMVLCDLAARTLVPPREIPIGSITALIGAPFFIYIYFAGRRRR</sequence>
<gene>
    <name evidence="9" type="ORF">H9865_05680</name>
</gene>
<feature type="transmembrane region" description="Helical" evidence="8">
    <location>
        <begin position="123"/>
        <end position="145"/>
    </location>
</feature>
<evidence type="ECO:0000256" key="3">
    <source>
        <dbReference type="ARBA" id="ARBA00022448"/>
    </source>
</evidence>
<reference evidence="9" key="2">
    <citation type="submission" date="2021-04" db="EMBL/GenBank/DDBJ databases">
        <authorList>
            <person name="Gilroy R."/>
        </authorList>
    </citation>
    <scope>NUCLEOTIDE SEQUENCE</scope>
    <source>
        <strain evidence="9">2239</strain>
    </source>
</reference>
<dbReference type="EMBL" id="DXFW01000016">
    <property type="protein sequence ID" value="HIX05577.1"/>
    <property type="molecule type" value="Genomic_DNA"/>
</dbReference>
<dbReference type="GO" id="GO:0005886">
    <property type="term" value="C:plasma membrane"/>
    <property type="evidence" value="ECO:0007669"/>
    <property type="project" value="UniProtKB-SubCell"/>
</dbReference>
<name>A0A9D2AE67_9FIRM</name>
<dbReference type="GO" id="GO:0033214">
    <property type="term" value="P:siderophore-iron import into cell"/>
    <property type="evidence" value="ECO:0007669"/>
    <property type="project" value="TreeGrafter"/>
</dbReference>
<reference evidence="9" key="1">
    <citation type="journal article" date="2021" name="PeerJ">
        <title>Extensive microbial diversity within the chicken gut microbiome revealed by metagenomics and culture.</title>
        <authorList>
            <person name="Gilroy R."/>
            <person name="Ravi A."/>
            <person name="Getino M."/>
            <person name="Pursley I."/>
            <person name="Horton D.L."/>
            <person name="Alikhan N.F."/>
            <person name="Baker D."/>
            <person name="Gharbi K."/>
            <person name="Hall N."/>
            <person name="Watson M."/>
            <person name="Adriaenssens E.M."/>
            <person name="Foster-Nyarko E."/>
            <person name="Jarju S."/>
            <person name="Secka A."/>
            <person name="Antonio M."/>
            <person name="Oren A."/>
            <person name="Chaudhuri R.R."/>
            <person name="La Ragione R."/>
            <person name="Hildebrand F."/>
            <person name="Pallen M.J."/>
        </authorList>
    </citation>
    <scope>NUCLEOTIDE SEQUENCE</scope>
    <source>
        <strain evidence="9">2239</strain>
    </source>
</reference>
<keyword evidence="7 8" id="KW-0472">Membrane</keyword>
<dbReference type="Proteomes" id="UP000824193">
    <property type="component" value="Unassembled WGS sequence"/>
</dbReference>
<evidence type="ECO:0000256" key="8">
    <source>
        <dbReference type="SAM" id="Phobius"/>
    </source>
</evidence>
<feature type="transmembrane region" description="Helical" evidence="8">
    <location>
        <begin position="96"/>
        <end position="117"/>
    </location>
</feature>
<dbReference type="PANTHER" id="PTHR30472:SF25">
    <property type="entry name" value="ABC TRANSPORTER PERMEASE PROTEIN MJ0876-RELATED"/>
    <property type="match status" value="1"/>
</dbReference>
<organism evidence="9 10">
    <name type="scientific">Candidatus Allofournierella pullicola</name>
    <dbReference type="NCBI Taxonomy" id="2838596"/>
    <lineage>
        <taxon>Bacteria</taxon>
        <taxon>Bacillati</taxon>
        <taxon>Bacillota</taxon>
        <taxon>Clostridia</taxon>
        <taxon>Eubacteriales</taxon>
        <taxon>Oscillospiraceae</taxon>
        <taxon>Allofournierella</taxon>
    </lineage>
</organism>
<comment type="similarity">
    <text evidence="2">Belongs to the binding-protein-dependent transport system permease family. FecCD subfamily.</text>
</comment>
<evidence type="ECO:0000256" key="4">
    <source>
        <dbReference type="ARBA" id="ARBA00022475"/>
    </source>
</evidence>
<dbReference type="PANTHER" id="PTHR30472">
    <property type="entry name" value="FERRIC ENTEROBACTIN TRANSPORT SYSTEM PERMEASE PROTEIN"/>
    <property type="match status" value="1"/>
</dbReference>
<dbReference type="AlphaFoldDB" id="A0A9D2AE67"/>
<feature type="transmembrane region" description="Helical" evidence="8">
    <location>
        <begin position="287"/>
        <end position="306"/>
    </location>
</feature>
<evidence type="ECO:0000313" key="10">
    <source>
        <dbReference type="Proteomes" id="UP000824193"/>
    </source>
</evidence>
<dbReference type="InterPro" id="IPR000522">
    <property type="entry name" value="ABC_transptr_permease_BtuC"/>
</dbReference>
<feature type="transmembrane region" description="Helical" evidence="8">
    <location>
        <begin position="315"/>
        <end position="334"/>
    </location>
</feature>
<evidence type="ECO:0000256" key="5">
    <source>
        <dbReference type="ARBA" id="ARBA00022692"/>
    </source>
</evidence>
<comment type="caution">
    <text evidence="9">The sequence shown here is derived from an EMBL/GenBank/DDBJ whole genome shotgun (WGS) entry which is preliminary data.</text>
</comment>
<proteinExistence type="inferred from homology"/>
<dbReference type="FunFam" id="1.10.3470.10:FF:000001">
    <property type="entry name" value="Vitamin B12 ABC transporter permease BtuC"/>
    <property type="match status" value="1"/>
</dbReference>
<feature type="transmembrane region" description="Helical" evidence="8">
    <location>
        <begin position="245"/>
        <end position="267"/>
    </location>
</feature>
<accession>A0A9D2AE67</accession>
<protein>
    <submittedName>
        <fullName evidence="9">Iron ABC transporter permease</fullName>
    </submittedName>
</protein>
<evidence type="ECO:0000313" key="9">
    <source>
        <dbReference type="EMBL" id="HIX05577.1"/>
    </source>
</evidence>
<evidence type="ECO:0000256" key="1">
    <source>
        <dbReference type="ARBA" id="ARBA00004651"/>
    </source>
</evidence>
<evidence type="ECO:0000256" key="2">
    <source>
        <dbReference type="ARBA" id="ARBA00007935"/>
    </source>
</evidence>
<dbReference type="Pfam" id="PF01032">
    <property type="entry name" value="FecCD"/>
    <property type="match status" value="1"/>
</dbReference>
<dbReference type="CDD" id="cd06550">
    <property type="entry name" value="TM_ABC_iron-siderophores_like"/>
    <property type="match status" value="1"/>
</dbReference>
<keyword evidence="5 8" id="KW-0812">Transmembrane</keyword>
<feature type="transmembrane region" description="Helical" evidence="8">
    <location>
        <begin position="199"/>
        <end position="217"/>
    </location>
</feature>
<comment type="subcellular location">
    <subcellularLocation>
        <location evidence="1">Cell membrane</location>
        <topology evidence="1">Multi-pass membrane protein</topology>
    </subcellularLocation>
</comment>
<keyword evidence="6 8" id="KW-1133">Transmembrane helix</keyword>
<keyword evidence="3" id="KW-0813">Transport</keyword>
<dbReference type="InterPro" id="IPR037294">
    <property type="entry name" value="ABC_BtuC-like"/>
</dbReference>
<dbReference type="GO" id="GO:0022857">
    <property type="term" value="F:transmembrane transporter activity"/>
    <property type="evidence" value="ECO:0007669"/>
    <property type="project" value="InterPro"/>
</dbReference>
<evidence type="ECO:0000256" key="6">
    <source>
        <dbReference type="ARBA" id="ARBA00022989"/>
    </source>
</evidence>
<keyword evidence="4" id="KW-1003">Cell membrane</keyword>
<evidence type="ECO:0000256" key="7">
    <source>
        <dbReference type="ARBA" id="ARBA00023136"/>
    </source>
</evidence>
<feature type="transmembrane region" description="Helical" evidence="8">
    <location>
        <begin position="157"/>
        <end position="179"/>
    </location>
</feature>
<dbReference type="SUPFAM" id="SSF81345">
    <property type="entry name" value="ABC transporter involved in vitamin B12 uptake, BtuC"/>
    <property type="match status" value="1"/>
</dbReference>
<feature type="transmembrane region" description="Helical" evidence="8">
    <location>
        <begin position="64"/>
        <end position="84"/>
    </location>
</feature>